<protein>
    <submittedName>
        <fullName evidence="1">Uncharacterized protein</fullName>
    </submittedName>
</protein>
<dbReference type="Proteomes" id="UP001055811">
    <property type="component" value="Linkage Group LG01"/>
</dbReference>
<sequence>MNHSMAKQADMNKENEHSANIQKPTARITRARAKALGISGNLPPLHPPVKQEPKSKRGSSDNKSSIDVGSSFQSKRRAVFKDVTNMAIDDSNMKVEVKPAVCVDPQGQKGKVKAKEDIVTKQNIKELREITSQLKLANDLESEPSLYINPKAGGMLMSTFMFEKSTSIIVAASNDEPILDIDSKHKDPQMCSLYAAELYNNLRVSELKWRPSADYMQTVQRDITQEMRGILIDWLVEVCEEYRLASETLYLTVTLIDRCLSKMYIEKQRLQLLGITCMLIASKYEEICAPRVEDFCFITDGTYTRREVLDMEYQVLEVLSFHLSVPTVKKFLRRFILAAQSSYKVPTVELEYLANYLAELTLIEYGFLKFLPSIVAASAVFLAKWTLDQIENPWNPTLEHYTNYKASDLKATVFALQDMQLNTSPRLHAIRQKYKQKQVKNYCLLKCNVFYFKFCSGKSVLPFVVEHFVVMEWLHVENRTNIYKSVYPSPNKNEDHFKPKKVNHILCANQSVDRSTVTAATKFSPILC</sequence>
<organism evidence="1 2">
    <name type="scientific">Cichorium intybus</name>
    <name type="common">Chicory</name>
    <dbReference type="NCBI Taxonomy" id="13427"/>
    <lineage>
        <taxon>Eukaryota</taxon>
        <taxon>Viridiplantae</taxon>
        <taxon>Streptophyta</taxon>
        <taxon>Embryophyta</taxon>
        <taxon>Tracheophyta</taxon>
        <taxon>Spermatophyta</taxon>
        <taxon>Magnoliopsida</taxon>
        <taxon>eudicotyledons</taxon>
        <taxon>Gunneridae</taxon>
        <taxon>Pentapetalae</taxon>
        <taxon>asterids</taxon>
        <taxon>campanulids</taxon>
        <taxon>Asterales</taxon>
        <taxon>Asteraceae</taxon>
        <taxon>Cichorioideae</taxon>
        <taxon>Cichorieae</taxon>
        <taxon>Cichoriinae</taxon>
        <taxon>Cichorium</taxon>
    </lineage>
</organism>
<name>A0ACB9HA07_CICIN</name>
<reference evidence="2" key="1">
    <citation type="journal article" date="2022" name="Mol. Ecol. Resour.">
        <title>The genomes of chicory, endive, great burdock and yacon provide insights into Asteraceae palaeo-polyploidization history and plant inulin production.</title>
        <authorList>
            <person name="Fan W."/>
            <person name="Wang S."/>
            <person name="Wang H."/>
            <person name="Wang A."/>
            <person name="Jiang F."/>
            <person name="Liu H."/>
            <person name="Zhao H."/>
            <person name="Xu D."/>
            <person name="Zhang Y."/>
        </authorList>
    </citation>
    <scope>NUCLEOTIDE SEQUENCE [LARGE SCALE GENOMIC DNA]</scope>
    <source>
        <strain evidence="2">cv. Punajuju</strain>
    </source>
</reference>
<comment type="caution">
    <text evidence="1">The sequence shown here is derived from an EMBL/GenBank/DDBJ whole genome shotgun (WGS) entry which is preliminary data.</text>
</comment>
<proteinExistence type="predicted"/>
<keyword evidence="2" id="KW-1185">Reference proteome</keyword>
<reference evidence="1 2" key="2">
    <citation type="journal article" date="2022" name="Mol. Ecol. Resour.">
        <title>The genomes of chicory, endive, great burdock and yacon provide insights into Asteraceae paleo-polyploidization history and plant inulin production.</title>
        <authorList>
            <person name="Fan W."/>
            <person name="Wang S."/>
            <person name="Wang H."/>
            <person name="Wang A."/>
            <person name="Jiang F."/>
            <person name="Liu H."/>
            <person name="Zhao H."/>
            <person name="Xu D."/>
            <person name="Zhang Y."/>
        </authorList>
    </citation>
    <scope>NUCLEOTIDE SEQUENCE [LARGE SCALE GENOMIC DNA]</scope>
    <source>
        <strain evidence="2">cv. Punajuju</strain>
        <tissue evidence="1">Leaves</tissue>
    </source>
</reference>
<evidence type="ECO:0000313" key="2">
    <source>
        <dbReference type="Proteomes" id="UP001055811"/>
    </source>
</evidence>
<evidence type="ECO:0000313" key="1">
    <source>
        <dbReference type="EMBL" id="KAI3792714.1"/>
    </source>
</evidence>
<gene>
    <name evidence="1" type="ORF">L2E82_06602</name>
</gene>
<dbReference type="EMBL" id="CM042009">
    <property type="protein sequence ID" value="KAI3792714.1"/>
    <property type="molecule type" value="Genomic_DNA"/>
</dbReference>
<accession>A0ACB9HA07</accession>